<evidence type="ECO:0000256" key="1">
    <source>
        <dbReference type="ARBA" id="ARBA00004211"/>
    </source>
</evidence>
<evidence type="ECO:0000256" key="7">
    <source>
        <dbReference type="SAM" id="MobiDB-lite"/>
    </source>
</evidence>
<evidence type="ECO:0000256" key="3">
    <source>
        <dbReference type="ARBA" id="ARBA00022692"/>
    </source>
</evidence>
<dbReference type="GO" id="GO:0090158">
    <property type="term" value="P:endoplasmic reticulum membrane organization"/>
    <property type="evidence" value="ECO:0007669"/>
    <property type="project" value="TreeGrafter"/>
</dbReference>
<evidence type="ECO:0000313" key="10">
    <source>
        <dbReference type="EMBL" id="KPM34945.1"/>
    </source>
</evidence>
<dbReference type="Pfam" id="PF00635">
    <property type="entry name" value="Motile_Sperm"/>
    <property type="match status" value="1"/>
</dbReference>
<keyword evidence="5 8" id="KW-0472">Membrane</keyword>
<dbReference type="InterPro" id="IPR008962">
    <property type="entry name" value="PapD-like_sf"/>
</dbReference>
<evidence type="ECO:0000256" key="4">
    <source>
        <dbReference type="ARBA" id="ARBA00022989"/>
    </source>
</evidence>
<comment type="similarity">
    <text evidence="2">Belongs to the VAMP-associated protein (VAP) (TC 9.B.17) family.</text>
</comment>
<sequence>MSVDIEPYELSFRRPFLTEVSQTLTITNPNTVPLAFKVKTTAPKQYCVRPNAGRIEPGKFFEVTVLLQAMKQEPPPDARCRDKFLVQSAPITSDKEFASIANVLDTAEKGQLQERKIRVNWLSANPEQDQGASRPVAVTPNKHSLSNGASETPDAPRSFSSPSATNASALSTSPPPYATEDLSGHDDEPEEKPEARSAFSQATTAVAATAESAVDELKAKLAQAEAQIASLKETGLRQRVKNTTSEDVKQAVIKTNQAVKQTVEGVPVQLAAILCLISFLLAYFFF</sequence>
<dbReference type="InterPro" id="IPR013783">
    <property type="entry name" value="Ig-like_fold"/>
</dbReference>
<accession>A0A0P7B2F3</accession>
<comment type="subcellular location">
    <subcellularLocation>
        <location evidence="1">Membrane</location>
        <topology evidence="1">Single-pass type IV membrane protein</topology>
    </subcellularLocation>
</comment>
<dbReference type="AlphaFoldDB" id="A0A0P7B2F3"/>
<dbReference type="OrthoDB" id="264603at2759"/>
<dbReference type="GO" id="GO:0061817">
    <property type="term" value="P:endoplasmic reticulum-plasma membrane tethering"/>
    <property type="evidence" value="ECO:0007669"/>
    <property type="project" value="TreeGrafter"/>
</dbReference>
<proteinExistence type="inferred from homology"/>
<dbReference type="GO" id="GO:0033149">
    <property type="term" value="F:FFAT motif binding"/>
    <property type="evidence" value="ECO:0007669"/>
    <property type="project" value="TreeGrafter"/>
</dbReference>
<dbReference type="Proteomes" id="UP000050424">
    <property type="component" value="Unassembled WGS sequence"/>
</dbReference>
<feature type="transmembrane region" description="Helical" evidence="8">
    <location>
        <begin position="266"/>
        <end position="285"/>
    </location>
</feature>
<dbReference type="EMBL" id="LKCW01000286">
    <property type="protein sequence ID" value="KPM34945.1"/>
    <property type="molecule type" value="Genomic_DNA"/>
</dbReference>
<evidence type="ECO:0000259" key="9">
    <source>
        <dbReference type="PROSITE" id="PS50202"/>
    </source>
</evidence>
<name>A0A0P7B2F3_9HYPO</name>
<gene>
    <name evidence="10" type="ORF">AK830_g11629</name>
</gene>
<dbReference type="STRING" id="78410.A0A0P7B2F3"/>
<dbReference type="PIRSF" id="PIRSF019693">
    <property type="entry name" value="VAMP-associated"/>
    <property type="match status" value="1"/>
</dbReference>
<organism evidence="10 11">
    <name type="scientific">Neonectria ditissima</name>
    <dbReference type="NCBI Taxonomy" id="78410"/>
    <lineage>
        <taxon>Eukaryota</taxon>
        <taxon>Fungi</taxon>
        <taxon>Dikarya</taxon>
        <taxon>Ascomycota</taxon>
        <taxon>Pezizomycotina</taxon>
        <taxon>Sordariomycetes</taxon>
        <taxon>Hypocreomycetidae</taxon>
        <taxon>Hypocreales</taxon>
        <taxon>Nectriaceae</taxon>
        <taxon>Neonectria</taxon>
    </lineage>
</organism>
<evidence type="ECO:0000256" key="8">
    <source>
        <dbReference type="SAM" id="Phobius"/>
    </source>
</evidence>
<dbReference type="PANTHER" id="PTHR10809:SF6">
    <property type="entry name" value="AT11025P-RELATED"/>
    <property type="match status" value="1"/>
</dbReference>
<feature type="compositionally biased region" description="Polar residues" evidence="7">
    <location>
        <begin position="141"/>
        <end position="150"/>
    </location>
</feature>
<feature type="domain" description="MSP" evidence="9">
    <location>
        <begin position="2"/>
        <end position="122"/>
    </location>
</feature>
<dbReference type="InterPro" id="IPR000535">
    <property type="entry name" value="MSP_dom"/>
</dbReference>
<keyword evidence="4 8" id="KW-1133">Transmembrane helix</keyword>
<dbReference type="GO" id="GO:0005789">
    <property type="term" value="C:endoplasmic reticulum membrane"/>
    <property type="evidence" value="ECO:0007669"/>
    <property type="project" value="InterPro"/>
</dbReference>
<feature type="coiled-coil region" evidence="6">
    <location>
        <begin position="207"/>
        <end position="234"/>
    </location>
</feature>
<feature type="compositionally biased region" description="Polar residues" evidence="7">
    <location>
        <begin position="158"/>
        <end position="172"/>
    </location>
</feature>
<dbReference type="InterPro" id="IPR016763">
    <property type="entry name" value="VAP"/>
</dbReference>
<evidence type="ECO:0000313" key="11">
    <source>
        <dbReference type="Proteomes" id="UP000050424"/>
    </source>
</evidence>
<dbReference type="PROSITE" id="PS50202">
    <property type="entry name" value="MSP"/>
    <property type="match status" value="1"/>
</dbReference>
<dbReference type="Gene3D" id="2.60.40.10">
    <property type="entry name" value="Immunoglobulins"/>
    <property type="match status" value="1"/>
</dbReference>
<reference evidence="10 11" key="1">
    <citation type="submission" date="2015-09" db="EMBL/GenBank/DDBJ databases">
        <title>Draft genome of a European isolate of the apple canker pathogen Neonectria ditissima.</title>
        <authorList>
            <person name="Gomez-Cortecero A."/>
            <person name="Harrison R.J."/>
            <person name="Armitage A.D."/>
        </authorList>
    </citation>
    <scope>NUCLEOTIDE SEQUENCE [LARGE SCALE GENOMIC DNA]</scope>
    <source>
        <strain evidence="10 11">R09/05</strain>
    </source>
</reference>
<evidence type="ECO:0000256" key="5">
    <source>
        <dbReference type="ARBA" id="ARBA00023136"/>
    </source>
</evidence>
<keyword evidence="6" id="KW-0175">Coiled coil</keyword>
<dbReference type="GO" id="GO:0005886">
    <property type="term" value="C:plasma membrane"/>
    <property type="evidence" value="ECO:0007669"/>
    <property type="project" value="TreeGrafter"/>
</dbReference>
<protein>
    <recommendedName>
        <fullName evidence="9">MSP domain-containing protein</fullName>
    </recommendedName>
</protein>
<dbReference type="PANTHER" id="PTHR10809">
    <property type="entry name" value="VESICLE-ASSOCIATED MEMBRANE PROTEIN-ASSOCIATED PROTEIN"/>
    <property type="match status" value="1"/>
</dbReference>
<evidence type="ECO:0000256" key="2">
    <source>
        <dbReference type="ARBA" id="ARBA00008932"/>
    </source>
</evidence>
<feature type="region of interest" description="Disordered" evidence="7">
    <location>
        <begin position="124"/>
        <end position="200"/>
    </location>
</feature>
<keyword evidence="3 8" id="KW-0812">Transmembrane</keyword>
<keyword evidence="11" id="KW-1185">Reference proteome</keyword>
<comment type="caution">
    <text evidence="10">The sequence shown here is derived from an EMBL/GenBank/DDBJ whole genome shotgun (WGS) entry which is preliminary data.</text>
</comment>
<dbReference type="SUPFAM" id="SSF49354">
    <property type="entry name" value="PapD-like"/>
    <property type="match status" value="1"/>
</dbReference>
<evidence type="ECO:0000256" key="6">
    <source>
        <dbReference type="SAM" id="Coils"/>
    </source>
</evidence>